<dbReference type="SUPFAM" id="SSF51556">
    <property type="entry name" value="Metallo-dependent hydrolases"/>
    <property type="match status" value="1"/>
</dbReference>
<organism evidence="10">
    <name type="scientific">Culicoides sonorensis</name>
    <name type="common">Biting midge</name>
    <dbReference type="NCBI Taxonomy" id="179676"/>
    <lineage>
        <taxon>Eukaryota</taxon>
        <taxon>Metazoa</taxon>
        <taxon>Ecdysozoa</taxon>
        <taxon>Arthropoda</taxon>
        <taxon>Hexapoda</taxon>
        <taxon>Insecta</taxon>
        <taxon>Pterygota</taxon>
        <taxon>Neoptera</taxon>
        <taxon>Endopterygota</taxon>
        <taxon>Diptera</taxon>
        <taxon>Nematocera</taxon>
        <taxon>Chironomoidea</taxon>
        <taxon>Ceratopogonidae</taxon>
        <taxon>Ceratopogoninae</taxon>
        <taxon>Culicoides</taxon>
        <taxon>Monoculicoides</taxon>
    </lineage>
</organism>
<keyword evidence="2" id="KW-0540">Nuclease</keyword>
<keyword evidence="4" id="KW-0378">Hydrolase</keyword>
<evidence type="ECO:0000256" key="5">
    <source>
        <dbReference type="ARBA" id="ARBA00039767"/>
    </source>
</evidence>
<sequence length="298" mass="33928">MKFIDIGANLTDSMFQGIYNGSQKHPDDLNFVLERAWNIGVENIIVTVGSKSDLPRAKEIVELDLRLSMTIGIHPTRCNEFVDNGPEEFFQFLSDQIKESRAKVSAVGELGLDYDRLQFCDKETQKKFFERQLDLANEFGLPLFLHCRAAHDDLFEILSRNKDKIRKGGVVHTFDGTLEQAQAFIDMGLYIGINGCSLKTEENLKVAAQIPDNRILLETDAPWCEIRPTHAGSKFIKTKFDSVKKKEKWLNTHMIGGRCEPTQIVQVLEVLSGIKNIPIEELNEIYYQNTLKLFTNLS</sequence>
<dbReference type="Gene3D" id="3.20.20.140">
    <property type="entry name" value="Metal-dependent hydrolases"/>
    <property type="match status" value="1"/>
</dbReference>
<proteinExistence type="inferred from homology"/>
<dbReference type="GO" id="GO:0046872">
    <property type="term" value="F:metal ion binding"/>
    <property type="evidence" value="ECO:0007669"/>
    <property type="project" value="UniProtKB-KW"/>
</dbReference>
<accession>A0A336LMU6</accession>
<dbReference type="VEuPathDB" id="VectorBase:CSON011815"/>
<dbReference type="PANTHER" id="PTHR10060">
    <property type="entry name" value="TATD FAMILY DEOXYRIBONUCLEASE"/>
    <property type="match status" value="1"/>
</dbReference>
<dbReference type="EMBL" id="UFQT01001941">
    <property type="protein sequence ID" value="SSX32188.1"/>
    <property type="molecule type" value="Genomic_DNA"/>
</dbReference>
<evidence type="ECO:0000313" key="8">
    <source>
        <dbReference type="EMBL" id="SSW98659.1"/>
    </source>
</evidence>
<dbReference type="GO" id="GO:0005829">
    <property type="term" value="C:cytosol"/>
    <property type="evidence" value="ECO:0007669"/>
    <property type="project" value="TreeGrafter"/>
</dbReference>
<feature type="binding site" evidence="7">
    <location>
        <position position="172"/>
    </location>
    <ligand>
        <name>a divalent metal cation</name>
        <dbReference type="ChEBI" id="CHEBI:60240"/>
        <label>2</label>
    </ligand>
</feature>
<dbReference type="EMBL" id="UFQT01000052">
    <property type="protein sequence ID" value="SSX19045.1"/>
    <property type="molecule type" value="Genomic_DNA"/>
</dbReference>
<evidence type="ECO:0000256" key="3">
    <source>
        <dbReference type="ARBA" id="ARBA00022723"/>
    </source>
</evidence>
<evidence type="ECO:0000256" key="1">
    <source>
        <dbReference type="ARBA" id="ARBA00009275"/>
    </source>
</evidence>
<dbReference type="VEuPathDB" id="VectorBase:CSON004619"/>
<dbReference type="InterPro" id="IPR050891">
    <property type="entry name" value="TatD-type_Hydrolase"/>
</dbReference>
<evidence type="ECO:0000313" key="10">
    <source>
        <dbReference type="EMBL" id="SSX19045.1"/>
    </source>
</evidence>
<dbReference type="Pfam" id="PF01026">
    <property type="entry name" value="TatD_DNase"/>
    <property type="match status" value="1"/>
</dbReference>
<evidence type="ECO:0000313" key="9">
    <source>
        <dbReference type="EMBL" id="SSX12746.1"/>
    </source>
</evidence>
<evidence type="ECO:0000256" key="4">
    <source>
        <dbReference type="ARBA" id="ARBA00022801"/>
    </source>
</evidence>
<protein>
    <recommendedName>
        <fullName evidence="5">Deoxyribonuclease TATDN1</fullName>
    </recommendedName>
</protein>
<dbReference type="PROSITE" id="PS01090">
    <property type="entry name" value="TATD_2"/>
    <property type="match status" value="1"/>
</dbReference>
<evidence type="ECO:0000256" key="7">
    <source>
        <dbReference type="PIRSR" id="PIRSR005902-1"/>
    </source>
</evidence>
<dbReference type="PANTHER" id="PTHR10060:SF15">
    <property type="entry name" value="DEOXYRIBONUCLEASE TATDN1"/>
    <property type="match status" value="1"/>
</dbReference>
<gene>
    <name evidence="10" type="primary">CSON011815</name>
    <name evidence="9" type="synonym">CSON004619</name>
</gene>
<dbReference type="InterPro" id="IPR032466">
    <property type="entry name" value="Metal_Hydrolase"/>
</dbReference>
<evidence type="ECO:0000256" key="2">
    <source>
        <dbReference type="ARBA" id="ARBA00022722"/>
    </source>
</evidence>
<dbReference type="GO" id="GO:0008296">
    <property type="term" value="F:3'-5'-DNA exonuclease activity"/>
    <property type="evidence" value="ECO:0007669"/>
    <property type="project" value="TreeGrafter"/>
</dbReference>
<evidence type="ECO:0000256" key="6">
    <source>
        <dbReference type="ARBA" id="ARBA00045223"/>
    </source>
</evidence>
<dbReference type="CDD" id="cd01310">
    <property type="entry name" value="TatD_DNAse"/>
    <property type="match status" value="1"/>
</dbReference>
<keyword evidence="3 7" id="KW-0479">Metal-binding</keyword>
<name>A0A336LMU6_CULSO</name>
<dbReference type="AlphaFoldDB" id="A0A336LMU6"/>
<comment type="function">
    <text evidence="6">Deoxyribonuclease which catalyzes (in vitro) the decatenation of kinetoplast DNA, which are circular DNA catenated to each other, producing linear DNA molecules. Plays an important role in chromosomal segregation and cell cycle progression during eye development probably via its DNA decatenation activity.</text>
</comment>
<dbReference type="OMA" id="NCEKMML"/>
<reference evidence="8" key="1">
    <citation type="submission" date="2018-04" db="EMBL/GenBank/DDBJ databases">
        <authorList>
            <person name="Go L.Y."/>
            <person name="Mitchell J.A."/>
        </authorList>
    </citation>
    <scope>NUCLEOTIDE SEQUENCE</scope>
    <source>
        <tissue evidence="8">Whole organism</tissue>
    </source>
</reference>
<comment type="similarity">
    <text evidence="1">Belongs to the metallo-dependent hydrolases superfamily. TatD-type hydrolase family.</text>
</comment>
<reference evidence="10" key="2">
    <citation type="submission" date="2018-07" db="EMBL/GenBank/DDBJ databases">
        <authorList>
            <person name="Quirk P.G."/>
            <person name="Krulwich T.A."/>
        </authorList>
    </citation>
    <scope>NUCLEOTIDE SEQUENCE</scope>
</reference>
<dbReference type="PROSITE" id="PS01091">
    <property type="entry name" value="TATD_3"/>
    <property type="match status" value="1"/>
</dbReference>
<dbReference type="InterPro" id="IPR018228">
    <property type="entry name" value="DNase_TatD-rel_CS"/>
</dbReference>
<dbReference type="EMBL" id="UFQS01001941">
    <property type="protein sequence ID" value="SSX12746.1"/>
    <property type="molecule type" value="Genomic_DNA"/>
</dbReference>
<feature type="binding site" evidence="7">
    <location>
        <position position="146"/>
    </location>
    <ligand>
        <name>a divalent metal cation</name>
        <dbReference type="ChEBI" id="CHEBI:60240"/>
        <label>2</label>
    </ligand>
</feature>
<dbReference type="EMBL" id="UFQS01000052">
    <property type="protein sequence ID" value="SSW98659.1"/>
    <property type="molecule type" value="Genomic_DNA"/>
</dbReference>
<feature type="binding site" evidence="7">
    <location>
        <position position="220"/>
    </location>
    <ligand>
        <name>a divalent metal cation</name>
        <dbReference type="ChEBI" id="CHEBI:60240"/>
        <label>1</label>
    </ligand>
</feature>
<feature type="binding site" evidence="7">
    <location>
        <position position="109"/>
    </location>
    <ligand>
        <name>a divalent metal cation</name>
        <dbReference type="ChEBI" id="CHEBI:60240"/>
        <label>1</label>
    </ligand>
</feature>
<dbReference type="InterPro" id="IPR001130">
    <property type="entry name" value="TatD-like"/>
</dbReference>
<dbReference type="PIRSF" id="PIRSF005902">
    <property type="entry name" value="DNase_TatD"/>
    <property type="match status" value="1"/>
</dbReference>